<reference evidence="2" key="1">
    <citation type="submission" date="2023-06" db="EMBL/GenBank/DDBJ databases">
        <authorList>
            <consortium name="Lawrence Berkeley National Laboratory"/>
            <person name="Ahrendt S."/>
            <person name="Sahu N."/>
            <person name="Indic B."/>
            <person name="Wong-Bajracharya J."/>
            <person name="Merenyi Z."/>
            <person name="Ke H.-M."/>
            <person name="Monk M."/>
            <person name="Kocsube S."/>
            <person name="Drula E."/>
            <person name="Lipzen A."/>
            <person name="Balint B."/>
            <person name="Henrissat B."/>
            <person name="Andreopoulos B."/>
            <person name="Martin F.M."/>
            <person name="Harder C.B."/>
            <person name="Rigling D."/>
            <person name="Ford K.L."/>
            <person name="Foster G.D."/>
            <person name="Pangilinan J."/>
            <person name="Papanicolaou A."/>
            <person name="Barry K."/>
            <person name="LaButti K."/>
            <person name="Viragh M."/>
            <person name="Koriabine M."/>
            <person name="Yan M."/>
            <person name="Riley R."/>
            <person name="Champramary S."/>
            <person name="Plett K.L."/>
            <person name="Tsai I.J."/>
            <person name="Slot J."/>
            <person name="Sipos G."/>
            <person name="Plett J."/>
            <person name="Nagy L.G."/>
            <person name="Grigoriev I.V."/>
        </authorList>
    </citation>
    <scope>NUCLEOTIDE SEQUENCE</scope>
    <source>
        <strain evidence="2">ICMP 16352</strain>
    </source>
</reference>
<name>A0AA39PLE0_9AGAR</name>
<accession>A0AA39PLE0</accession>
<dbReference type="EMBL" id="JAUEPR010000004">
    <property type="protein sequence ID" value="KAK0486468.1"/>
    <property type="molecule type" value="Genomic_DNA"/>
</dbReference>
<proteinExistence type="predicted"/>
<sequence>MIPSPASSATLVSPGSCHPQNLNYSVTVKPKGHLELHMSNLPRRRVTKRKVITEESKSSNEGSAKTYPARSPRVVEESQRQYTRIQALGEGTDVYVSESLVDVQDWDWVVIRVEDEGETDRGVPTLSQSDFFVAASGKVLVVGRVNAFAVALRLICRRNCRDVIKTV</sequence>
<keyword evidence="3" id="KW-1185">Reference proteome</keyword>
<organism evidence="2 3">
    <name type="scientific">Armillaria novae-zelandiae</name>
    <dbReference type="NCBI Taxonomy" id="153914"/>
    <lineage>
        <taxon>Eukaryota</taxon>
        <taxon>Fungi</taxon>
        <taxon>Dikarya</taxon>
        <taxon>Basidiomycota</taxon>
        <taxon>Agaricomycotina</taxon>
        <taxon>Agaricomycetes</taxon>
        <taxon>Agaricomycetidae</taxon>
        <taxon>Agaricales</taxon>
        <taxon>Marasmiineae</taxon>
        <taxon>Physalacriaceae</taxon>
        <taxon>Armillaria</taxon>
    </lineage>
</organism>
<evidence type="ECO:0000256" key="1">
    <source>
        <dbReference type="SAM" id="MobiDB-lite"/>
    </source>
</evidence>
<protein>
    <submittedName>
        <fullName evidence="2">Uncharacterized protein</fullName>
    </submittedName>
</protein>
<dbReference type="AlphaFoldDB" id="A0AA39PLE0"/>
<evidence type="ECO:0000313" key="3">
    <source>
        <dbReference type="Proteomes" id="UP001175227"/>
    </source>
</evidence>
<comment type="caution">
    <text evidence="2">The sequence shown here is derived from an EMBL/GenBank/DDBJ whole genome shotgun (WGS) entry which is preliminary data.</text>
</comment>
<evidence type="ECO:0000313" key="2">
    <source>
        <dbReference type="EMBL" id="KAK0486468.1"/>
    </source>
</evidence>
<gene>
    <name evidence="2" type="ORF">IW261DRAFT_1590741</name>
</gene>
<dbReference type="Proteomes" id="UP001175227">
    <property type="component" value="Unassembled WGS sequence"/>
</dbReference>
<feature type="region of interest" description="Disordered" evidence="1">
    <location>
        <begin position="47"/>
        <end position="75"/>
    </location>
</feature>